<keyword evidence="1" id="KW-0147">Chitin-binding</keyword>
<accession>A0A9Q9DRY7</accession>
<evidence type="ECO:0000313" key="4">
    <source>
        <dbReference type="Proteomes" id="UP001056012"/>
    </source>
</evidence>
<dbReference type="EMBL" id="CP089277">
    <property type="protein sequence ID" value="USP78053.1"/>
    <property type="molecule type" value="Genomic_DNA"/>
</dbReference>
<gene>
    <name evidence="3" type="ORF">yc1106_05327</name>
</gene>
<dbReference type="GO" id="GO:0008061">
    <property type="term" value="F:chitin binding"/>
    <property type="evidence" value="ECO:0007669"/>
    <property type="project" value="UniProtKB-KW"/>
</dbReference>
<reference evidence="3" key="1">
    <citation type="submission" date="2021-12" db="EMBL/GenBank/DDBJ databases">
        <title>Curvularia clavata genome.</title>
        <authorList>
            <person name="Cao Y."/>
        </authorList>
    </citation>
    <scope>NUCLEOTIDE SEQUENCE</scope>
    <source>
        <strain evidence="3">Yc1106</strain>
    </source>
</reference>
<dbReference type="PANTHER" id="PTHR47700:SF2">
    <property type="entry name" value="CHITINASE"/>
    <property type="match status" value="1"/>
</dbReference>
<keyword evidence="4" id="KW-1185">Reference proteome</keyword>
<keyword evidence="3" id="KW-0378">Hydrolase</keyword>
<sequence length="98" mass="10362">MNGTTQPPSGTDLATLNPCPLSDCYNIWGQCGMTDDFWVISKSESGAPGTSAPGKNGSNWGIGISNYGRDIIKGSAPASKIKLACYESWNFNPVSLLM</sequence>
<proteinExistence type="predicted"/>
<dbReference type="GO" id="GO:0016787">
    <property type="term" value="F:hydrolase activity"/>
    <property type="evidence" value="ECO:0007669"/>
    <property type="project" value="UniProtKB-KW"/>
</dbReference>
<dbReference type="VEuPathDB" id="FungiDB:yc1106_05327"/>
<dbReference type="OrthoDB" id="73875at2759"/>
<dbReference type="InterPro" id="IPR053214">
    <property type="entry name" value="LysM12-like"/>
</dbReference>
<dbReference type="Proteomes" id="UP001056012">
    <property type="component" value="Chromosome 4"/>
</dbReference>
<keyword evidence="2" id="KW-0843">Virulence</keyword>
<dbReference type="AlphaFoldDB" id="A0A9Q9DRY7"/>
<evidence type="ECO:0000256" key="2">
    <source>
        <dbReference type="ARBA" id="ARBA00023026"/>
    </source>
</evidence>
<name>A0A9Q9DRY7_CURCL</name>
<evidence type="ECO:0000256" key="1">
    <source>
        <dbReference type="ARBA" id="ARBA00022669"/>
    </source>
</evidence>
<organism evidence="3 4">
    <name type="scientific">Curvularia clavata</name>
    <dbReference type="NCBI Taxonomy" id="95742"/>
    <lineage>
        <taxon>Eukaryota</taxon>
        <taxon>Fungi</taxon>
        <taxon>Dikarya</taxon>
        <taxon>Ascomycota</taxon>
        <taxon>Pezizomycotina</taxon>
        <taxon>Dothideomycetes</taxon>
        <taxon>Pleosporomycetidae</taxon>
        <taxon>Pleosporales</taxon>
        <taxon>Pleosporineae</taxon>
        <taxon>Pleosporaceae</taxon>
        <taxon>Curvularia</taxon>
    </lineage>
</organism>
<evidence type="ECO:0000313" key="3">
    <source>
        <dbReference type="EMBL" id="USP78053.1"/>
    </source>
</evidence>
<protein>
    <submittedName>
        <fullName evidence="3">Glycoside hydrolase family 18 protein</fullName>
    </submittedName>
</protein>
<dbReference type="PANTHER" id="PTHR47700">
    <property type="entry name" value="V CHITINASE, PUTATIVE (AFU_ORTHOLOGUE AFUA_6G13720)-RELATED"/>
    <property type="match status" value="1"/>
</dbReference>